<dbReference type="AlphaFoldDB" id="A0A158H298"/>
<dbReference type="Gene3D" id="3.40.50.2000">
    <property type="entry name" value="Glycogen Phosphorylase B"/>
    <property type="match status" value="2"/>
</dbReference>
<evidence type="ECO:0000313" key="3">
    <source>
        <dbReference type="EMBL" id="SAL38141.1"/>
    </source>
</evidence>
<evidence type="ECO:0000259" key="2">
    <source>
        <dbReference type="Pfam" id="PF13579"/>
    </source>
</evidence>
<dbReference type="InterPro" id="IPR028098">
    <property type="entry name" value="Glyco_trans_4-like_N"/>
</dbReference>
<proteinExistence type="predicted"/>
<evidence type="ECO:0000259" key="1">
    <source>
        <dbReference type="Pfam" id="PF00534"/>
    </source>
</evidence>
<feature type="domain" description="Glycosyltransferase subfamily 4-like N-terminal" evidence="2">
    <location>
        <begin position="15"/>
        <end position="202"/>
    </location>
</feature>
<dbReference type="Pfam" id="PF13579">
    <property type="entry name" value="Glyco_trans_4_4"/>
    <property type="match status" value="1"/>
</dbReference>
<reference evidence="3 4" key="1">
    <citation type="submission" date="2016-01" db="EMBL/GenBank/DDBJ databases">
        <authorList>
            <person name="Oliw E.H."/>
        </authorList>
    </citation>
    <scope>NUCLEOTIDE SEQUENCE [LARGE SCALE GENOMIC DNA]</scope>
    <source>
        <strain evidence="3">LMG 22029</strain>
    </source>
</reference>
<organism evidence="3 4">
    <name type="scientific">Caballeronia sordidicola</name>
    <name type="common">Burkholderia sordidicola</name>
    <dbReference type="NCBI Taxonomy" id="196367"/>
    <lineage>
        <taxon>Bacteria</taxon>
        <taxon>Pseudomonadati</taxon>
        <taxon>Pseudomonadota</taxon>
        <taxon>Betaproteobacteria</taxon>
        <taxon>Burkholderiales</taxon>
        <taxon>Burkholderiaceae</taxon>
        <taxon>Caballeronia</taxon>
    </lineage>
</organism>
<dbReference type="CDD" id="cd03794">
    <property type="entry name" value="GT4_WbuB-like"/>
    <property type="match status" value="1"/>
</dbReference>
<dbReference type="Proteomes" id="UP000054893">
    <property type="component" value="Unassembled WGS sequence"/>
</dbReference>
<protein>
    <submittedName>
        <fullName evidence="3">Glycosyl transferase</fullName>
    </submittedName>
</protein>
<feature type="domain" description="Glycosyl transferase family 1" evidence="1">
    <location>
        <begin position="216"/>
        <end position="381"/>
    </location>
</feature>
<dbReference type="PANTHER" id="PTHR45947:SF3">
    <property type="entry name" value="SULFOQUINOVOSYL TRANSFERASE SQD2"/>
    <property type="match status" value="1"/>
</dbReference>
<dbReference type="SUPFAM" id="SSF53756">
    <property type="entry name" value="UDP-Glycosyltransferase/glycogen phosphorylase"/>
    <property type="match status" value="1"/>
</dbReference>
<dbReference type="RefSeq" id="WP_063493241.1">
    <property type="nucleotide sequence ID" value="NZ_FCOC02000012.1"/>
</dbReference>
<keyword evidence="3" id="KW-0808">Transferase</keyword>
<sequence>MRILIYGLNYAPELTGTGKYTAEMAETLQQHGHEVHVVCAPPYYPEWKIAKDYSAWRNACETRNHVRIWRAPLWVPAHPSGLKRMIHLASFAAASLPALLKQAWWRPDVVMTIAPTMLNAPAALMLARMTGAHSWLHIQDFEVDAAFELGLLKSERAGRIARFMERVLLRRFDMVSTISDKMIERAMTKGVSSSRIFRLPNWVDISAIYPMQRPNKFRDELAIPEHAKVVLYAGNMGSKQGLEVLAGAAQALAKRDDITFVFCGNGATKVDLEKCCESLSNCRFIALQPVERLNELLNLADIHVLPQRGDAADLVMPSKLTGMFASGRVVIAMARPGTELYNVVSTRGVVVPPENVDALAAAIEELVANPEQRAALGAEGRVFAELHLSPAWVLGRLDDKLRALRGDRAGDRVGAHAVERMDVKTGNSGAAATPKASAAVTMVEIEKID</sequence>
<name>A0A158H298_CABSO</name>
<accession>A0A158H298</accession>
<evidence type="ECO:0000313" key="4">
    <source>
        <dbReference type="Proteomes" id="UP000054893"/>
    </source>
</evidence>
<dbReference type="InterPro" id="IPR050194">
    <property type="entry name" value="Glycosyltransferase_grp1"/>
</dbReference>
<gene>
    <name evidence="3" type="ORF">AWB64_03953</name>
</gene>
<dbReference type="EMBL" id="FCOC02000012">
    <property type="protein sequence ID" value="SAL38141.1"/>
    <property type="molecule type" value="Genomic_DNA"/>
</dbReference>
<dbReference type="PANTHER" id="PTHR45947">
    <property type="entry name" value="SULFOQUINOVOSYL TRANSFERASE SQD2"/>
    <property type="match status" value="1"/>
</dbReference>
<dbReference type="GO" id="GO:0016758">
    <property type="term" value="F:hexosyltransferase activity"/>
    <property type="evidence" value="ECO:0007669"/>
    <property type="project" value="TreeGrafter"/>
</dbReference>
<dbReference type="NCBIfam" id="NF007640">
    <property type="entry name" value="PRK10307.1"/>
    <property type="match status" value="1"/>
</dbReference>
<dbReference type="InterPro" id="IPR001296">
    <property type="entry name" value="Glyco_trans_1"/>
</dbReference>
<dbReference type="Pfam" id="PF00534">
    <property type="entry name" value="Glycos_transf_1"/>
    <property type="match status" value="1"/>
</dbReference>
<dbReference type="OrthoDB" id="9787293at2"/>